<dbReference type="RefSeq" id="WP_138195862.1">
    <property type="nucleotide sequence ID" value="NZ_VCIW01000014.1"/>
</dbReference>
<name>A0A5R9GGG4_9BACL</name>
<dbReference type="Proteomes" id="UP000309676">
    <property type="component" value="Unassembled WGS sequence"/>
</dbReference>
<feature type="region of interest" description="Disordered" evidence="1">
    <location>
        <begin position="29"/>
        <end position="76"/>
    </location>
</feature>
<comment type="caution">
    <text evidence="3">The sequence shown here is derived from an EMBL/GenBank/DDBJ whole genome shotgun (WGS) entry which is preliminary data.</text>
</comment>
<evidence type="ECO:0000256" key="2">
    <source>
        <dbReference type="SAM" id="SignalP"/>
    </source>
</evidence>
<sequence length="232" mass="24795">MKRVYVKKSGLLLTAALIAVLAACSGGGAKEEAADPPAAGGAAQEEAKTPAAPEQPADEQTPSAEAPAADAKTLPERTELNVTVEGMTEAVPASLTESELGYVFYLMEGFEFTPEEPGKDMVFHKEFPEFFLRIEPLPEDTDLTALRSSAEDALKAVGDNIADMKESFFDEDIRSKAAFILHASGASGSVNMIAMKIDGTLFRFTLNFPNSEAAEGVSPRFYPMIKSIVVPK</sequence>
<feature type="compositionally biased region" description="Low complexity" evidence="1">
    <location>
        <begin position="35"/>
        <end position="44"/>
    </location>
</feature>
<keyword evidence="4" id="KW-1185">Reference proteome</keyword>
<dbReference type="OrthoDB" id="2620571at2"/>
<organism evidence="3 4">
    <name type="scientific">Paenibacillus antri</name>
    <dbReference type="NCBI Taxonomy" id="2582848"/>
    <lineage>
        <taxon>Bacteria</taxon>
        <taxon>Bacillati</taxon>
        <taxon>Bacillota</taxon>
        <taxon>Bacilli</taxon>
        <taxon>Bacillales</taxon>
        <taxon>Paenibacillaceae</taxon>
        <taxon>Paenibacillus</taxon>
    </lineage>
</organism>
<keyword evidence="2" id="KW-0732">Signal</keyword>
<accession>A0A5R9GGG4</accession>
<evidence type="ECO:0000313" key="4">
    <source>
        <dbReference type="Proteomes" id="UP000309676"/>
    </source>
</evidence>
<feature type="signal peptide" evidence="2">
    <location>
        <begin position="1"/>
        <end position="29"/>
    </location>
</feature>
<feature type="chain" id="PRO_5038864881" description="Lipoprotein" evidence="2">
    <location>
        <begin position="30"/>
        <end position="232"/>
    </location>
</feature>
<evidence type="ECO:0000256" key="1">
    <source>
        <dbReference type="SAM" id="MobiDB-lite"/>
    </source>
</evidence>
<dbReference type="EMBL" id="VCIW01000014">
    <property type="protein sequence ID" value="TLS50495.1"/>
    <property type="molecule type" value="Genomic_DNA"/>
</dbReference>
<dbReference type="PROSITE" id="PS51257">
    <property type="entry name" value="PROKAR_LIPOPROTEIN"/>
    <property type="match status" value="1"/>
</dbReference>
<reference evidence="3 4" key="1">
    <citation type="submission" date="2019-05" db="EMBL/GenBank/DDBJ databases">
        <authorList>
            <person name="Narsing Rao M.P."/>
            <person name="Li W.J."/>
        </authorList>
    </citation>
    <scope>NUCLEOTIDE SEQUENCE [LARGE SCALE GENOMIC DNA]</scope>
    <source>
        <strain evidence="3 4">SYSU_K30003</strain>
    </source>
</reference>
<proteinExistence type="predicted"/>
<gene>
    <name evidence="3" type="ORF">FE782_19185</name>
</gene>
<dbReference type="AlphaFoldDB" id="A0A5R9GGG4"/>
<protein>
    <recommendedName>
        <fullName evidence="5">Lipoprotein</fullName>
    </recommendedName>
</protein>
<evidence type="ECO:0000313" key="3">
    <source>
        <dbReference type="EMBL" id="TLS50495.1"/>
    </source>
</evidence>
<evidence type="ECO:0008006" key="5">
    <source>
        <dbReference type="Google" id="ProtNLM"/>
    </source>
</evidence>